<dbReference type="SUPFAM" id="SSF89796">
    <property type="entry name" value="CoA-transferase family III (CaiB/BaiF)"/>
    <property type="match status" value="1"/>
</dbReference>
<evidence type="ECO:0000256" key="1">
    <source>
        <dbReference type="ARBA" id="ARBA00022679"/>
    </source>
</evidence>
<organism evidence="2 3">
    <name type="scientific">Blastococcus carthaginiensis</name>
    <dbReference type="NCBI Taxonomy" id="3050034"/>
    <lineage>
        <taxon>Bacteria</taxon>
        <taxon>Bacillati</taxon>
        <taxon>Actinomycetota</taxon>
        <taxon>Actinomycetes</taxon>
        <taxon>Geodermatophilales</taxon>
        <taxon>Geodermatophilaceae</taxon>
        <taxon>Blastococcus</taxon>
    </lineage>
</organism>
<dbReference type="GO" id="GO:0016740">
    <property type="term" value="F:transferase activity"/>
    <property type="evidence" value="ECO:0007669"/>
    <property type="project" value="UniProtKB-KW"/>
</dbReference>
<dbReference type="Pfam" id="PF02515">
    <property type="entry name" value="CoA_transf_3"/>
    <property type="match status" value="1"/>
</dbReference>
<dbReference type="Gene3D" id="3.30.1540.10">
    <property type="entry name" value="formyl-coa transferase, domain 3"/>
    <property type="match status" value="1"/>
</dbReference>
<name>A0ABT9IE72_9ACTN</name>
<dbReference type="EMBL" id="JASNFN010000018">
    <property type="protein sequence ID" value="MDP5183887.1"/>
    <property type="molecule type" value="Genomic_DNA"/>
</dbReference>
<keyword evidence="3" id="KW-1185">Reference proteome</keyword>
<dbReference type="Proteomes" id="UP001233673">
    <property type="component" value="Unassembled WGS sequence"/>
</dbReference>
<dbReference type="PANTHER" id="PTHR48207">
    <property type="entry name" value="SUCCINATE--HYDROXYMETHYLGLUTARATE COA-TRANSFERASE"/>
    <property type="match status" value="1"/>
</dbReference>
<dbReference type="InterPro" id="IPR023606">
    <property type="entry name" value="CoA-Trfase_III_dom_1_sf"/>
</dbReference>
<dbReference type="Gene3D" id="3.40.50.10540">
    <property type="entry name" value="Crotonobetainyl-coa:carnitine coa-transferase, domain 1"/>
    <property type="match status" value="1"/>
</dbReference>
<dbReference type="EC" id="2.8.3.-" evidence="2"/>
<reference evidence="3" key="1">
    <citation type="submission" date="2023-05" db="EMBL/GenBank/DDBJ databases">
        <title>Draft genome of Pseudofrankia sp. BMG5.37.</title>
        <authorList>
            <person name="Gtari M."/>
            <person name="Ghodhbane F."/>
            <person name="Sbissi I."/>
        </authorList>
    </citation>
    <scope>NUCLEOTIDE SEQUENCE [LARGE SCALE GENOMIC DNA]</scope>
    <source>
        <strain evidence="3">BMG 814</strain>
    </source>
</reference>
<dbReference type="InterPro" id="IPR050483">
    <property type="entry name" value="CoA-transferase_III_domain"/>
</dbReference>
<proteinExistence type="predicted"/>
<dbReference type="PANTHER" id="PTHR48207:SF4">
    <property type="entry name" value="BLL6097 PROTEIN"/>
    <property type="match status" value="1"/>
</dbReference>
<evidence type="ECO:0000313" key="3">
    <source>
        <dbReference type="Proteomes" id="UP001233673"/>
    </source>
</evidence>
<accession>A0ABT9IE72</accession>
<dbReference type="InterPro" id="IPR044855">
    <property type="entry name" value="CoA-Trfase_III_dom3_sf"/>
</dbReference>
<dbReference type="InterPro" id="IPR003673">
    <property type="entry name" value="CoA-Trfase_fam_III"/>
</dbReference>
<evidence type="ECO:0000313" key="2">
    <source>
        <dbReference type="EMBL" id="MDP5183887.1"/>
    </source>
</evidence>
<sequence>MWSSRRGTRVLSATTSERARQEGPLAGIRVLDLTRVVMGPLATQVLADQGAEVILVEAPGGDTNRVMGPGPHPELSGIALNLLRNKRSIDVDLKSAEGAELVRRLVRTVDVVVTTMRPKAVTRLGLDYDTLRALKPDLVYCQAQGFPLGSERADEPAYDDIIQAASGVSDLMERVWGQPALIPTIFADKVCGLVMAQAICAALFHRERTGEGQHIEVPMQQTTAAFVLAEHGSGAISEPPVNAPGQPAAGYPRIISPDRRPHPTKDGQVHLFPYLPRHYAALFTEAGVPGAENDPRYADQRATLFHSQSLYQDVRRLGPSRTTEEWLTYCRAAGIPATRVASIQDLVDELPLAEHPAVGSYRVIPQMALFSRTPGGVRRPAPLIGEHTEEVLREAAELAPGTTAGVASERGE</sequence>
<protein>
    <submittedName>
        <fullName evidence="2">CoA transferase</fullName>
        <ecNumber evidence="2">2.8.3.-</ecNumber>
    </submittedName>
</protein>
<keyword evidence="1 2" id="KW-0808">Transferase</keyword>
<comment type="caution">
    <text evidence="2">The sequence shown here is derived from an EMBL/GenBank/DDBJ whole genome shotgun (WGS) entry which is preliminary data.</text>
</comment>
<gene>
    <name evidence="2" type="ORF">QOZ88_14710</name>
</gene>